<dbReference type="InterPro" id="IPR037053">
    <property type="entry name" value="Phage_tail_collar_dom_sf"/>
</dbReference>
<dbReference type="OrthoDB" id="9810174at2"/>
<protein>
    <submittedName>
        <fullName evidence="2">Tail collar protein</fullName>
    </submittedName>
</protein>
<dbReference type="Pfam" id="PF07484">
    <property type="entry name" value="Collar"/>
    <property type="match status" value="1"/>
</dbReference>
<dbReference type="STRING" id="33935.ADM90_10420"/>
<dbReference type="Proteomes" id="UP000037977">
    <property type="component" value="Unassembled WGS sequence"/>
</dbReference>
<dbReference type="SUPFAM" id="SSF88874">
    <property type="entry name" value="Receptor-binding domain of short tail fibre protein gp12"/>
    <property type="match status" value="1"/>
</dbReference>
<dbReference type="PATRIC" id="fig|33935.3.peg.3986"/>
<dbReference type="EMBL" id="LGCI01000006">
    <property type="protein sequence ID" value="KOY82057.1"/>
    <property type="molecule type" value="Genomic_DNA"/>
</dbReference>
<evidence type="ECO:0000313" key="2">
    <source>
        <dbReference type="EMBL" id="KOY82057.1"/>
    </source>
</evidence>
<gene>
    <name evidence="2" type="ORF">ADM90_10420</name>
</gene>
<evidence type="ECO:0000259" key="1">
    <source>
        <dbReference type="Pfam" id="PF07484"/>
    </source>
</evidence>
<dbReference type="Gene3D" id="3.90.1340.10">
    <property type="entry name" value="Phage tail collar domain"/>
    <property type="match status" value="1"/>
</dbReference>
<dbReference type="RefSeq" id="WP_053994961.1">
    <property type="nucleotide sequence ID" value="NZ_CP065643.1"/>
</dbReference>
<reference evidence="2 3" key="1">
    <citation type="submission" date="2015-07" db="EMBL/GenBank/DDBJ databases">
        <title>Genome sequencing project for genomic taxonomy and phylogenomics of Bacillus-like bacteria.</title>
        <authorList>
            <person name="Liu B."/>
            <person name="Wang J."/>
            <person name="Zhu Y."/>
            <person name="Liu G."/>
            <person name="Chen Q."/>
            <person name="Chen Z."/>
            <person name="Che J."/>
            <person name="Ge C."/>
            <person name="Shi H."/>
            <person name="Pan Z."/>
            <person name="Liu X."/>
        </authorList>
    </citation>
    <scope>NUCLEOTIDE SEQUENCE [LARGE SCALE GENOMIC DNA]</scope>
    <source>
        <strain evidence="2 3">DSM 54</strain>
    </source>
</reference>
<feature type="domain" description="Phage tail collar" evidence="1">
    <location>
        <begin position="6"/>
        <end position="62"/>
    </location>
</feature>
<comment type="caution">
    <text evidence="2">The sequence shown here is derived from an EMBL/GenBank/DDBJ whole genome shotgun (WGS) entry which is preliminary data.</text>
</comment>
<proteinExistence type="predicted"/>
<evidence type="ECO:0000313" key="3">
    <source>
        <dbReference type="Proteomes" id="UP000037977"/>
    </source>
</evidence>
<accession>A0A0N0UWR5</accession>
<dbReference type="AlphaFoldDB" id="A0A0N0UWR5"/>
<name>A0A0N0UWR5_9BACI</name>
<keyword evidence="3" id="KW-1185">Reference proteome</keyword>
<sequence>MEPYVGEIRMFAGNYAPQGWALCNGQMMSIAENELLYSLIGTIYGGNGQTTFALPNFQSRVVVHQGQNPLTSTNFVMGQAGGVETVTLTSAQLPAHTHQAIASSLEGTAPSPENAVWAKGIQYSTQPPTSTMNPTIISSAGGSTSHNNVMPFLTISYMIALYGIYPIIE</sequence>
<organism evidence="2 3">
    <name type="scientific">Lysinibacillus macroides</name>
    <dbReference type="NCBI Taxonomy" id="33935"/>
    <lineage>
        <taxon>Bacteria</taxon>
        <taxon>Bacillati</taxon>
        <taxon>Bacillota</taxon>
        <taxon>Bacilli</taxon>
        <taxon>Bacillales</taxon>
        <taxon>Bacillaceae</taxon>
        <taxon>Lysinibacillus</taxon>
    </lineage>
</organism>
<dbReference type="InterPro" id="IPR011083">
    <property type="entry name" value="Phage_tail_collar_dom"/>
</dbReference>